<organism evidence="6 7">
    <name type="scientific">Eeniella nana</name>
    <name type="common">Yeast</name>
    <name type="synonym">Brettanomyces nanus</name>
    <dbReference type="NCBI Taxonomy" id="13502"/>
    <lineage>
        <taxon>Eukaryota</taxon>
        <taxon>Fungi</taxon>
        <taxon>Dikarya</taxon>
        <taxon>Ascomycota</taxon>
        <taxon>Saccharomycotina</taxon>
        <taxon>Pichiomycetes</taxon>
        <taxon>Pichiales</taxon>
        <taxon>Pichiaceae</taxon>
        <taxon>Brettanomyces</taxon>
    </lineage>
</organism>
<gene>
    <name evidence="6" type="ORF">FOA43_002450</name>
</gene>
<evidence type="ECO:0000256" key="5">
    <source>
        <dbReference type="SAM" id="Phobius"/>
    </source>
</evidence>
<dbReference type="GO" id="GO:0022857">
    <property type="term" value="F:transmembrane transporter activity"/>
    <property type="evidence" value="ECO:0007669"/>
    <property type="project" value="InterPro"/>
</dbReference>
<dbReference type="PANTHER" id="PTHR23507:SF1">
    <property type="entry name" value="FI18259P1-RELATED"/>
    <property type="match status" value="1"/>
</dbReference>
<feature type="transmembrane region" description="Helical" evidence="5">
    <location>
        <begin position="155"/>
        <end position="176"/>
    </location>
</feature>
<comment type="subcellular location">
    <subcellularLocation>
        <location evidence="1">Membrane</location>
        <topology evidence="1">Multi-pass membrane protein</topology>
    </subcellularLocation>
</comment>
<dbReference type="GO" id="GO:0016020">
    <property type="term" value="C:membrane"/>
    <property type="evidence" value="ECO:0007669"/>
    <property type="project" value="UniProtKB-SubCell"/>
</dbReference>
<keyword evidence="2 5" id="KW-0812">Transmembrane</keyword>
<reference evidence="6" key="1">
    <citation type="submission" date="2020-10" db="EMBL/GenBank/DDBJ databases">
        <authorList>
            <person name="Roach M.J.R."/>
        </authorList>
    </citation>
    <scope>NUCLEOTIDE SEQUENCE</scope>
    <source>
        <strain evidence="6">CBS 1945</strain>
    </source>
</reference>
<dbReference type="GeneID" id="62195851"/>
<dbReference type="OrthoDB" id="3026777at2759"/>
<evidence type="ECO:0000256" key="3">
    <source>
        <dbReference type="ARBA" id="ARBA00022989"/>
    </source>
</evidence>
<keyword evidence="7" id="KW-1185">Reference proteome</keyword>
<evidence type="ECO:0000256" key="4">
    <source>
        <dbReference type="ARBA" id="ARBA00023136"/>
    </source>
</evidence>
<evidence type="ECO:0000313" key="6">
    <source>
        <dbReference type="EMBL" id="QPG75109.1"/>
    </source>
</evidence>
<keyword evidence="3 5" id="KW-1133">Transmembrane helix</keyword>
<dbReference type="AlphaFoldDB" id="A0A875S5T2"/>
<evidence type="ECO:0000256" key="2">
    <source>
        <dbReference type="ARBA" id="ARBA00022692"/>
    </source>
</evidence>
<dbReference type="Gene3D" id="1.20.1250.20">
    <property type="entry name" value="MFS general substrate transporter like domains"/>
    <property type="match status" value="1"/>
</dbReference>
<evidence type="ECO:0000256" key="1">
    <source>
        <dbReference type="ARBA" id="ARBA00004141"/>
    </source>
</evidence>
<feature type="transmembrane region" description="Helical" evidence="5">
    <location>
        <begin position="270"/>
        <end position="292"/>
    </location>
</feature>
<keyword evidence="4 5" id="KW-0472">Membrane</keyword>
<feature type="transmembrane region" description="Helical" evidence="5">
    <location>
        <begin position="304"/>
        <end position="321"/>
    </location>
</feature>
<feature type="transmembrane region" description="Helical" evidence="5">
    <location>
        <begin position="88"/>
        <end position="110"/>
    </location>
</feature>
<evidence type="ECO:0000313" key="7">
    <source>
        <dbReference type="Proteomes" id="UP000662931"/>
    </source>
</evidence>
<protein>
    <recommendedName>
        <fullName evidence="8">Major facilitator superfamily (MFS) profile domain-containing protein</fullName>
    </recommendedName>
</protein>
<evidence type="ECO:0008006" key="8">
    <source>
        <dbReference type="Google" id="ProtNLM"/>
    </source>
</evidence>
<accession>A0A875S5T2</accession>
<dbReference type="InterPro" id="IPR011701">
    <property type="entry name" value="MFS"/>
</dbReference>
<feature type="transmembrane region" description="Helical" evidence="5">
    <location>
        <begin position="62"/>
        <end position="82"/>
    </location>
</feature>
<dbReference type="EMBL" id="CP064813">
    <property type="protein sequence ID" value="QPG75109.1"/>
    <property type="molecule type" value="Genomic_DNA"/>
</dbReference>
<feature type="transmembrane region" description="Helical" evidence="5">
    <location>
        <begin position="131"/>
        <end position="149"/>
    </location>
</feature>
<dbReference type="KEGG" id="bnn:FOA43_002450"/>
<dbReference type="PANTHER" id="PTHR23507">
    <property type="entry name" value="ZGC:174356"/>
    <property type="match status" value="1"/>
</dbReference>
<proteinExistence type="predicted"/>
<dbReference type="Proteomes" id="UP000662931">
    <property type="component" value="Chromosome 2"/>
</dbReference>
<dbReference type="RefSeq" id="XP_038778674.1">
    <property type="nucleotide sequence ID" value="XM_038922746.1"/>
</dbReference>
<sequence>MIMEGVCYKVNQGRDQPYQCDSPFIQKTNAQVQKWLSLTAIINILVSGKVGQMSDTHGRKPVILFIIACDLVGFIVILVVLTPRYFSARLLFLGGSIQSMGGSIFVLMGVSDSYIVDVVVKQHRMQAMGKLVAFMTFGMGLGPLSASIANLSPRYTLLVSVLLRVFALALVVLFLPESRSAKLRAKARRRLSRERRMSDEQIQHTFSVSGIVNLLGLNQLIDSLKSIKLLWISRHPDRLDYIDRTYLVVALLCEIGMQTMGVIANTTAGFLMIAPFMAFASLGTPTLHSALIKYSPSSAKNGEFFGALALFTNIIILQSIQS</sequence>
<dbReference type="Pfam" id="PF07690">
    <property type="entry name" value="MFS_1"/>
    <property type="match status" value="1"/>
</dbReference>
<dbReference type="InterPro" id="IPR036259">
    <property type="entry name" value="MFS_trans_sf"/>
</dbReference>
<name>A0A875S5T2_EENNA</name>
<dbReference type="SUPFAM" id="SSF103473">
    <property type="entry name" value="MFS general substrate transporter"/>
    <property type="match status" value="1"/>
</dbReference>